<keyword evidence="2" id="KW-1185">Reference proteome</keyword>
<evidence type="ECO:0008006" key="3">
    <source>
        <dbReference type="Google" id="ProtNLM"/>
    </source>
</evidence>
<accession>A0ABQ1RR21</accession>
<evidence type="ECO:0000313" key="2">
    <source>
        <dbReference type="Proteomes" id="UP000614272"/>
    </source>
</evidence>
<dbReference type="Pfam" id="PF11736">
    <property type="entry name" value="DUF3299"/>
    <property type="match status" value="1"/>
</dbReference>
<proteinExistence type="predicted"/>
<sequence length="180" mass="20134">MFRMLLLLGIALSHGISASEYRELDWTEMMPAHQLAALLSPPEALNSIPEGGQQDLQGNVLESIKAMGDDEFYEALISAETVADLNGELIKLPGFIVPLEQDDQRRVVSFAFVPYFGACIHLPPPPPNQTVLVDYAKGVELSELNRPFWIEGKLVIEDNETELASSSYRIRPTRVYPYEE</sequence>
<dbReference type="Gene3D" id="2.40.50.870">
    <property type="entry name" value="Protein of unknown function (DUF3299)"/>
    <property type="match status" value="1"/>
</dbReference>
<name>A0ABQ1RR21_9ALTE</name>
<gene>
    <name evidence="1" type="ORF">GCM10011357_34480</name>
</gene>
<dbReference type="EMBL" id="BMGJ01000018">
    <property type="protein sequence ID" value="GGD76569.1"/>
    <property type="molecule type" value="Genomic_DNA"/>
</dbReference>
<evidence type="ECO:0000313" key="1">
    <source>
        <dbReference type="EMBL" id="GGD76569.1"/>
    </source>
</evidence>
<organism evidence="1 2">
    <name type="scientific">Lacimicrobium alkaliphilum</name>
    <dbReference type="NCBI Taxonomy" id="1526571"/>
    <lineage>
        <taxon>Bacteria</taxon>
        <taxon>Pseudomonadati</taxon>
        <taxon>Pseudomonadota</taxon>
        <taxon>Gammaproteobacteria</taxon>
        <taxon>Alteromonadales</taxon>
        <taxon>Alteromonadaceae</taxon>
        <taxon>Lacimicrobium</taxon>
    </lineage>
</organism>
<dbReference type="Proteomes" id="UP000614272">
    <property type="component" value="Unassembled WGS sequence"/>
</dbReference>
<protein>
    <recommendedName>
        <fullName evidence="3">DUF3299 domain-containing protein</fullName>
    </recommendedName>
</protein>
<reference evidence="2" key="1">
    <citation type="journal article" date="2019" name="Int. J. Syst. Evol. Microbiol.">
        <title>The Global Catalogue of Microorganisms (GCM) 10K type strain sequencing project: providing services to taxonomists for standard genome sequencing and annotation.</title>
        <authorList>
            <consortium name="The Broad Institute Genomics Platform"/>
            <consortium name="The Broad Institute Genome Sequencing Center for Infectious Disease"/>
            <person name="Wu L."/>
            <person name="Ma J."/>
        </authorList>
    </citation>
    <scope>NUCLEOTIDE SEQUENCE [LARGE SCALE GENOMIC DNA]</scope>
    <source>
        <strain evidence="2">CGMCC 1.12923</strain>
    </source>
</reference>
<dbReference type="RefSeq" id="WP_180237253.1">
    <property type="nucleotide sequence ID" value="NZ_BMGJ01000018.1"/>
</dbReference>
<comment type="caution">
    <text evidence="1">The sequence shown here is derived from an EMBL/GenBank/DDBJ whole genome shotgun (WGS) entry which is preliminary data.</text>
</comment>
<dbReference type="InterPro" id="IPR021727">
    <property type="entry name" value="DUF3299"/>
</dbReference>